<proteinExistence type="predicted"/>
<evidence type="ECO:0000313" key="7">
    <source>
        <dbReference type="Proteomes" id="UP000255099"/>
    </source>
</evidence>
<dbReference type="EMBL" id="UGLB01000003">
    <property type="protein sequence ID" value="STT49286.1"/>
    <property type="molecule type" value="Genomic_DNA"/>
</dbReference>
<dbReference type="RefSeq" id="WP_025861432.1">
    <property type="nucleotide sequence ID" value="NZ_AP018671.1"/>
</dbReference>
<dbReference type="Proteomes" id="UP000294951">
    <property type="component" value="Unassembled WGS sequence"/>
</dbReference>
<sequence length="200" mass="22579">MTPRQRRLHRAGLETVAAAPRKSWLGRFTPLNGIQSAWIKSLLTVWGEGMRGGAAPRKPSGHSCWRGMKGDHWSDKALERFTAAIEQARSEGYRGRQALSRAHAILWPKPATVAIDAAITEDDVEFVERCVLAIFETGDPVYLVGVNYYTTRKKISDITREIQLVAPWLTDSEARKRVRWCLEIFRAKAFLSVHKAIHAD</sequence>
<dbReference type="EMBL" id="QRCF01000028">
    <property type="protein sequence ID" value="RDT87385.1"/>
    <property type="molecule type" value="Genomic_DNA"/>
</dbReference>
<evidence type="ECO:0000313" key="4">
    <source>
        <dbReference type="EMBL" id="STT53880.1"/>
    </source>
</evidence>
<evidence type="ECO:0000313" key="1">
    <source>
        <dbReference type="EMBL" id="QQL35685.1"/>
    </source>
</evidence>
<evidence type="ECO:0000313" key="5">
    <source>
        <dbReference type="EMBL" id="TDJ95276.1"/>
    </source>
</evidence>
<dbReference type="Proteomes" id="UP000255099">
    <property type="component" value="Unassembled WGS sequence"/>
</dbReference>
<evidence type="ECO:0000313" key="9">
    <source>
        <dbReference type="Proteomes" id="UP000532829"/>
    </source>
</evidence>
<dbReference type="AlphaFoldDB" id="A0A331K4A0"/>
<reference evidence="1 9" key="4">
    <citation type="submission" date="2020-12" db="EMBL/GenBank/DDBJ databases">
        <title>The complete genome of Klebsiella pneumoniae strain 090374.</title>
        <authorList>
            <person name="Wei L."/>
            <person name="Wen H."/>
            <person name="Liu L."/>
            <person name="Feng Y."/>
            <person name="Zong Z."/>
        </authorList>
    </citation>
    <scope>NUCLEOTIDE SEQUENCE [LARGE SCALE GENOMIC DNA]</scope>
    <source>
        <strain evidence="1 9">WCHKP090374</strain>
    </source>
</reference>
<protein>
    <submittedName>
        <fullName evidence="3">Uncharacterized protein</fullName>
    </submittedName>
</protein>
<dbReference type="Proteomes" id="UP000254799">
    <property type="component" value="Unassembled WGS sequence"/>
</dbReference>
<dbReference type="Proteomes" id="UP000532829">
    <property type="component" value="Chromosome"/>
</dbReference>
<name>A0A331K4A0_KLEPN</name>
<evidence type="ECO:0000313" key="6">
    <source>
        <dbReference type="Proteomes" id="UP000254799"/>
    </source>
</evidence>
<dbReference type="EMBL" id="CP066534">
    <property type="protein sequence ID" value="QQL35685.1"/>
    <property type="molecule type" value="Genomic_DNA"/>
</dbReference>
<evidence type="ECO:0000313" key="3">
    <source>
        <dbReference type="EMBL" id="STT49286.1"/>
    </source>
</evidence>
<dbReference type="EMBL" id="SMTN01000026">
    <property type="protein sequence ID" value="TDJ95276.1"/>
    <property type="molecule type" value="Genomic_DNA"/>
</dbReference>
<dbReference type="GeneID" id="69755943"/>
<evidence type="ECO:0000313" key="8">
    <source>
        <dbReference type="Proteomes" id="UP000294951"/>
    </source>
</evidence>
<organism evidence="3 7">
    <name type="scientific">Klebsiella pneumoniae</name>
    <dbReference type="NCBI Taxonomy" id="573"/>
    <lineage>
        <taxon>Bacteria</taxon>
        <taxon>Pseudomonadati</taxon>
        <taxon>Pseudomonadota</taxon>
        <taxon>Gammaproteobacteria</taxon>
        <taxon>Enterobacterales</taxon>
        <taxon>Enterobacteriaceae</taxon>
        <taxon>Klebsiella/Raoultella group</taxon>
        <taxon>Klebsiella</taxon>
        <taxon>Klebsiella pneumoniae complex</taxon>
    </lineage>
</organism>
<gene>
    <name evidence="2" type="ORF">DW286_21465</name>
    <name evidence="5" type="ORF">E1814_20900</name>
    <name evidence="1" type="ORF">H3G96_011010</name>
    <name evidence="4" type="ORF">NCTC8849_02460</name>
    <name evidence="3" type="ORF">NCTC9637_04240</name>
</gene>
<accession>A0A331K4A0</accession>
<evidence type="ECO:0000313" key="2">
    <source>
        <dbReference type="EMBL" id="RDT87385.1"/>
    </source>
</evidence>
<reference evidence="6 7" key="1">
    <citation type="submission" date="2018-06" db="EMBL/GenBank/DDBJ databases">
        <authorList>
            <consortium name="Pathogen Informatics"/>
            <person name="Doyle S."/>
        </authorList>
    </citation>
    <scope>NUCLEOTIDE SEQUENCE [LARGE SCALE GENOMIC DNA]</scope>
    <source>
        <strain evidence="4 6">NCTC8849</strain>
        <strain evidence="3 7">NCTC9637</strain>
    </source>
</reference>
<dbReference type="EMBL" id="UGLC01000002">
    <property type="protein sequence ID" value="STT53880.1"/>
    <property type="molecule type" value="Genomic_DNA"/>
</dbReference>
<reference evidence="5 8" key="3">
    <citation type="submission" date="2019-03" db="EMBL/GenBank/DDBJ databases">
        <title>Multidrug-Resistant Klebsiella pneumoniae Clinical Bloodstream Isolates in Shanghai, China.</title>
        <authorList>
            <person name="Wang S."/>
        </authorList>
    </citation>
    <scope>NUCLEOTIDE SEQUENCE [LARGE SCALE GENOMIC DNA]</scope>
    <source>
        <strain evidence="5 8">RJ1071</strain>
    </source>
</reference>
<reference evidence="2" key="2">
    <citation type="submission" date="2018-07" db="EMBL/GenBank/DDBJ databases">
        <title>Draft genome sequence of Klebsiella pneumoniae K293.</title>
        <authorList>
            <person name="He F."/>
        </authorList>
    </citation>
    <scope>NUCLEOTIDE SEQUENCE</scope>
    <source>
        <strain evidence="2">K293</strain>
    </source>
</reference>
<dbReference type="Proteomes" id="UP000254657">
    <property type="component" value="Unassembled WGS sequence"/>
</dbReference>